<dbReference type="Pfam" id="PF00989">
    <property type="entry name" value="PAS"/>
    <property type="match status" value="1"/>
</dbReference>
<dbReference type="CDD" id="cd00130">
    <property type="entry name" value="PAS"/>
    <property type="match status" value="2"/>
</dbReference>
<dbReference type="Gene3D" id="3.30.450.20">
    <property type="entry name" value="PAS domain"/>
    <property type="match status" value="2"/>
</dbReference>
<keyword evidence="3" id="KW-0805">Transcription regulation</keyword>
<evidence type="ECO:0008006" key="11">
    <source>
        <dbReference type="Google" id="ProtNLM"/>
    </source>
</evidence>
<evidence type="ECO:0000256" key="7">
    <source>
        <dbReference type="SAM" id="MobiDB-lite"/>
    </source>
</evidence>
<reference evidence="10" key="2">
    <citation type="submission" date="2016-06" db="EMBL/GenBank/DDBJ databases">
        <title>The genome of a short-lived fish provides insights into sex chromosome evolution and the genetic control of aging.</title>
        <authorList>
            <person name="Reichwald K."/>
            <person name="Felder M."/>
            <person name="Petzold A."/>
            <person name="Koch P."/>
            <person name="Groth M."/>
            <person name="Platzer M."/>
        </authorList>
    </citation>
    <scope>NUCLEOTIDE SEQUENCE</scope>
    <source>
        <tissue evidence="10">Brain</tissue>
    </source>
</reference>
<dbReference type="EMBL" id="HADW01009622">
    <property type="protein sequence ID" value="SBP11022.1"/>
    <property type="molecule type" value="Transcribed_RNA"/>
</dbReference>
<keyword evidence="5" id="KW-0804">Transcription</keyword>
<name>A0A1A7WYM7_9TELE</name>
<feature type="domain" description="PAS" evidence="8">
    <location>
        <begin position="247"/>
        <end position="289"/>
    </location>
</feature>
<evidence type="ECO:0000256" key="5">
    <source>
        <dbReference type="ARBA" id="ARBA00023163"/>
    </source>
</evidence>
<comment type="subcellular location">
    <subcellularLocation>
        <location evidence="1">Nucleus</location>
    </subcellularLocation>
</comment>
<sequence length="778" mass="86495">MSFWCNSCKCHVSSPCASHHLPEEHRRAICRRFRATKGASKARRDHINHEIRNLRALLPISQEDQERLSYLHSMAAICTYIRKSVLFQGLSAGGGSHFSVPYEAFLRSLPGFILVTTAQGRLVYVSENVADFLGLSMVDVLQGDTIYDLVERSDVEVVRSNLHIDNDPSTERSFVCSMQTSKSFKLQYGSCCSTLVRGSFQLLPHSSEPLFVALCTPTANRLTRADSHMCHVFSSRHRLDMSFTQLSDSVSLLLGFSVDELTGRSWYSLVHPEDLAVAANSHKSLVQADEGFQVEMVLRLQRSDLSWSWSYIRANKDLECYNISCTNCIISETEAKFLQKRTSSDAFRPSSTPNYPHSAQQASENQSYSSKCYKRQRSEETGAGTRTESKKEIYFVHRTSSQVDPSSVPSGESLALFTPPCSPTSSSSPLQQEELSHDLLVDVHECTHQLLSSPEPSPSYYSYPGGLTCLPSPTDSLPATAEQMFHQRDFDSFTTRSSLSSLSPVYDDFQACPSDARLVPDCLSMSDMCESPSECVSLHPDDFGLLEHPEGGSLGQMHHQELPIHSSFLTPHQSPVSTEPSQYNEREQEEISILAQQISSLASSFDMNHTLNLLQNAAQTATDAHAPHSACAWQQHPPLSSAPLSKKQLVSDDFMFESILKDLVTKKSAASCSYQPVLVSRSHHVDPITGDSQPEEQFNTGSTTLDPFGLQLGLQNQNTGLHQLNHYFQSRLQQGEHPRQILLLSKSVTYSSTACMTHCQGRLPTLASSRISEQKGHF</sequence>
<dbReference type="GO" id="GO:0000977">
    <property type="term" value="F:RNA polymerase II transcription regulatory region sequence-specific DNA binding"/>
    <property type="evidence" value="ECO:0007669"/>
    <property type="project" value="TreeGrafter"/>
</dbReference>
<evidence type="ECO:0000256" key="3">
    <source>
        <dbReference type="ARBA" id="ARBA00023015"/>
    </source>
</evidence>
<organism evidence="10">
    <name type="scientific">Iconisemion striatum</name>
    <dbReference type="NCBI Taxonomy" id="60296"/>
    <lineage>
        <taxon>Eukaryota</taxon>
        <taxon>Metazoa</taxon>
        <taxon>Chordata</taxon>
        <taxon>Craniata</taxon>
        <taxon>Vertebrata</taxon>
        <taxon>Euteleostomi</taxon>
        <taxon>Actinopterygii</taxon>
        <taxon>Neopterygii</taxon>
        <taxon>Teleostei</taxon>
        <taxon>Neoteleostei</taxon>
        <taxon>Acanthomorphata</taxon>
        <taxon>Ovalentaria</taxon>
        <taxon>Atherinomorphae</taxon>
        <taxon>Cyprinodontiformes</taxon>
        <taxon>Nothobranchiidae</taxon>
        <taxon>Iconisemion</taxon>
    </lineage>
</organism>
<reference evidence="10" key="1">
    <citation type="submission" date="2016-05" db="EMBL/GenBank/DDBJ databases">
        <authorList>
            <person name="Lavstsen T."/>
            <person name="Jespersen J.S."/>
        </authorList>
    </citation>
    <scope>NUCLEOTIDE SEQUENCE</scope>
    <source>
        <tissue evidence="10">Brain</tissue>
    </source>
</reference>
<dbReference type="Pfam" id="PF14598">
    <property type="entry name" value="PAS_11"/>
    <property type="match status" value="1"/>
</dbReference>
<feature type="region of interest" description="Disordered" evidence="7">
    <location>
        <begin position="567"/>
        <end position="587"/>
    </location>
</feature>
<dbReference type="PANTHER" id="PTHR23043">
    <property type="entry name" value="HYPOXIA-INDUCIBLE FACTOR 1 ALPHA"/>
    <property type="match status" value="1"/>
</dbReference>
<gene>
    <name evidence="10" type="primary">Nfu_g_1_016126</name>
</gene>
<dbReference type="InterPro" id="IPR011598">
    <property type="entry name" value="bHLH_dom"/>
</dbReference>
<keyword evidence="4" id="KW-0238">DNA-binding</keyword>
<dbReference type="GO" id="GO:0046983">
    <property type="term" value="F:protein dimerization activity"/>
    <property type="evidence" value="ECO:0007669"/>
    <property type="project" value="InterPro"/>
</dbReference>
<dbReference type="GO" id="GO:0000981">
    <property type="term" value="F:DNA-binding transcription factor activity, RNA polymerase II-specific"/>
    <property type="evidence" value="ECO:0007669"/>
    <property type="project" value="TreeGrafter"/>
</dbReference>
<feature type="compositionally biased region" description="Polar residues" evidence="7">
    <location>
        <begin position="567"/>
        <end position="583"/>
    </location>
</feature>
<feature type="compositionally biased region" description="Polar residues" evidence="7">
    <location>
        <begin position="345"/>
        <end position="370"/>
    </location>
</feature>
<dbReference type="SMART" id="SM00091">
    <property type="entry name" value="PAS"/>
    <property type="match status" value="2"/>
</dbReference>
<dbReference type="PANTHER" id="PTHR23043:SF37">
    <property type="entry name" value="NPAS4 PROTEIN"/>
    <property type="match status" value="1"/>
</dbReference>
<feature type="region of interest" description="Disordered" evidence="7">
    <location>
        <begin position="345"/>
        <end position="388"/>
    </location>
</feature>
<proteinExistence type="predicted"/>
<dbReference type="CDD" id="cd19697">
    <property type="entry name" value="bHLH-PAS_NPAS4_PASD10"/>
    <property type="match status" value="1"/>
</dbReference>
<evidence type="ECO:0000256" key="6">
    <source>
        <dbReference type="ARBA" id="ARBA00023242"/>
    </source>
</evidence>
<dbReference type="PROSITE" id="PS50112">
    <property type="entry name" value="PAS"/>
    <property type="match status" value="2"/>
</dbReference>
<dbReference type="InterPro" id="IPR035965">
    <property type="entry name" value="PAS-like_dom_sf"/>
</dbReference>
<protein>
    <recommendedName>
        <fullName evidence="11">Neuronal PAS domain protein 4a</fullName>
    </recommendedName>
</protein>
<evidence type="ECO:0000256" key="2">
    <source>
        <dbReference type="ARBA" id="ARBA00022737"/>
    </source>
</evidence>
<dbReference type="AlphaFoldDB" id="A0A1A7WYM7"/>
<evidence type="ECO:0000256" key="4">
    <source>
        <dbReference type="ARBA" id="ARBA00023125"/>
    </source>
</evidence>
<feature type="domain" description="PAS" evidence="8">
    <location>
        <begin position="102"/>
        <end position="163"/>
    </location>
</feature>
<evidence type="ECO:0000259" key="8">
    <source>
        <dbReference type="PROSITE" id="PS50112"/>
    </source>
</evidence>
<keyword evidence="2" id="KW-0677">Repeat</keyword>
<feature type="domain" description="BHLH" evidence="9">
    <location>
        <begin position="31"/>
        <end position="84"/>
    </location>
</feature>
<keyword evidence="6" id="KW-0539">Nucleus</keyword>
<evidence type="ECO:0000313" key="10">
    <source>
        <dbReference type="EMBL" id="SBP11022.1"/>
    </source>
</evidence>
<dbReference type="InterPro" id="IPR013767">
    <property type="entry name" value="PAS_fold"/>
</dbReference>
<dbReference type="SUPFAM" id="SSF55785">
    <property type="entry name" value="PYP-like sensor domain (PAS domain)"/>
    <property type="match status" value="2"/>
</dbReference>
<dbReference type="GO" id="GO:0005634">
    <property type="term" value="C:nucleus"/>
    <property type="evidence" value="ECO:0007669"/>
    <property type="project" value="UniProtKB-SubCell"/>
</dbReference>
<dbReference type="InterPro" id="IPR056192">
    <property type="entry name" value="bHLH_NPAS4"/>
</dbReference>
<dbReference type="PROSITE" id="PS50888">
    <property type="entry name" value="BHLH"/>
    <property type="match status" value="1"/>
</dbReference>
<dbReference type="Pfam" id="PF23183">
    <property type="entry name" value="bHLH_NPAS4"/>
    <property type="match status" value="1"/>
</dbReference>
<accession>A0A1A7WYM7</accession>
<evidence type="ECO:0000256" key="1">
    <source>
        <dbReference type="ARBA" id="ARBA00004123"/>
    </source>
</evidence>
<dbReference type="InterPro" id="IPR000014">
    <property type="entry name" value="PAS"/>
</dbReference>
<evidence type="ECO:0000259" key="9">
    <source>
        <dbReference type="PROSITE" id="PS50888"/>
    </source>
</evidence>